<comment type="similarity">
    <text evidence="2">Belongs to the class-IV pyridoxal-phosphate-dependent aminotransferase family.</text>
</comment>
<reference evidence="4 5" key="1">
    <citation type="journal article" date="2019" name="Sci. Rep.">
        <title>Orb-weaving spider Araneus ventricosus genome elucidates the spidroin gene catalogue.</title>
        <authorList>
            <person name="Kono N."/>
            <person name="Nakamura H."/>
            <person name="Ohtoshi R."/>
            <person name="Moran D.A.P."/>
            <person name="Shinohara A."/>
            <person name="Yoshida Y."/>
            <person name="Fujiwara M."/>
            <person name="Mori M."/>
            <person name="Tomita M."/>
            <person name="Arakawa K."/>
        </authorList>
    </citation>
    <scope>NUCLEOTIDE SEQUENCE [LARGE SCALE GENOMIC DNA]</scope>
</reference>
<dbReference type="PANTHER" id="PTHR11825">
    <property type="entry name" value="SUBGROUP IIII AMINOTRANSFERASE"/>
    <property type="match status" value="1"/>
</dbReference>
<keyword evidence="3" id="KW-0663">Pyridoxal phosphate</keyword>
<proteinExistence type="inferred from homology"/>
<evidence type="ECO:0000256" key="1">
    <source>
        <dbReference type="ARBA" id="ARBA00001933"/>
    </source>
</evidence>
<dbReference type="InterPro" id="IPR043131">
    <property type="entry name" value="BCAT-like_N"/>
</dbReference>
<dbReference type="InterPro" id="IPR036038">
    <property type="entry name" value="Aminotransferase-like"/>
</dbReference>
<organism evidence="4 5">
    <name type="scientific">Araneus ventricosus</name>
    <name type="common">Orbweaver spider</name>
    <name type="synonym">Epeira ventricosa</name>
    <dbReference type="NCBI Taxonomy" id="182803"/>
    <lineage>
        <taxon>Eukaryota</taxon>
        <taxon>Metazoa</taxon>
        <taxon>Ecdysozoa</taxon>
        <taxon>Arthropoda</taxon>
        <taxon>Chelicerata</taxon>
        <taxon>Arachnida</taxon>
        <taxon>Araneae</taxon>
        <taxon>Araneomorphae</taxon>
        <taxon>Entelegynae</taxon>
        <taxon>Araneoidea</taxon>
        <taxon>Araneidae</taxon>
        <taxon>Araneus</taxon>
    </lineage>
</organism>
<comment type="cofactor">
    <cofactor evidence="1">
        <name>pyridoxal 5'-phosphate</name>
        <dbReference type="ChEBI" id="CHEBI:597326"/>
    </cofactor>
</comment>
<gene>
    <name evidence="4" type="ORF">AVEN_35744_1</name>
</gene>
<evidence type="ECO:0000313" key="5">
    <source>
        <dbReference type="Proteomes" id="UP000499080"/>
    </source>
</evidence>
<dbReference type="Proteomes" id="UP000499080">
    <property type="component" value="Unassembled WGS sequence"/>
</dbReference>
<dbReference type="AlphaFoldDB" id="A0A4Y2FIU5"/>
<dbReference type="GO" id="GO:0005739">
    <property type="term" value="C:mitochondrion"/>
    <property type="evidence" value="ECO:0007669"/>
    <property type="project" value="TreeGrafter"/>
</dbReference>
<sequence length="126" mass="14665">MNFVFISKLRYVVTCNKVHCFQNEFFRNLSKVNSTFKYSDLTIKLCNPKDKKSKPDENSLVFGKTFSDHMFEVEWTEDLGWGKPVISPLHDLVLHPAAKVLHYAQEVIIAIELPSSHFRYVVIVFL</sequence>
<evidence type="ECO:0000313" key="4">
    <source>
        <dbReference type="EMBL" id="GBM41171.1"/>
    </source>
</evidence>
<accession>A0A4Y2FIU5</accession>
<name>A0A4Y2FIU5_ARAVE</name>
<evidence type="ECO:0000256" key="3">
    <source>
        <dbReference type="ARBA" id="ARBA00022898"/>
    </source>
</evidence>
<dbReference type="OrthoDB" id="1732691at2759"/>
<dbReference type="InterPro" id="IPR005786">
    <property type="entry name" value="B_amino_transII"/>
</dbReference>
<keyword evidence="5" id="KW-1185">Reference proteome</keyword>
<dbReference type="Gene3D" id="3.30.470.10">
    <property type="match status" value="1"/>
</dbReference>
<evidence type="ECO:0000256" key="2">
    <source>
        <dbReference type="ARBA" id="ARBA00009320"/>
    </source>
</evidence>
<dbReference type="GO" id="GO:0009098">
    <property type="term" value="P:L-leucine biosynthetic process"/>
    <property type="evidence" value="ECO:0007669"/>
    <property type="project" value="TreeGrafter"/>
</dbReference>
<dbReference type="PANTHER" id="PTHR11825:SF44">
    <property type="entry name" value="BRANCHED-CHAIN-AMINO-ACID AMINOTRANSFERASE"/>
    <property type="match status" value="1"/>
</dbReference>
<protein>
    <submittedName>
        <fullName evidence="4">Uncharacterized protein</fullName>
    </submittedName>
</protein>
<comment type="caution">
    <text evidence="4">The sequence shown here is derived from an EMBL/GenBank/DDBJ whole genome shotgun (WGS) entry which is preliminary data.</text>
</comment>
<dbReference type="GO" id="GO:0004084">
    <property type="term" value="F:branched-chain-amino-acid transaminase activity"/>
    <property type="evidence" value="ECO:0007669"/>
    <property type="project" value="InterPro"/>
</dbReference>
<dbReference type="SUPFAM" id="SSF56752">
    <property type="entry name" value="D-aminoacid aminotransferase-like PLP-dependent enzymes"/>
    <property type="match status" value="1"/>
</dbReference>
<dbReference type="EMBL" id="BGPR01000955">
    <property type="protein sequence ID" value="GBM41171.1"/>
    <property type="molecule type" value="Genomic_DNA"/>
</dbReference>
<dbReference type="GO" id="GO:0009099">
    <property type="term" value="P:L-valine biosynthetic process"/>
    <property type="evidence" value="ECO:0007669"/>
    <property type="project" value="TreeGrafter"/>
</dbReference>